<organism evidence="2 3">
    <name type="scientific">Rhizoctonia solani</name>
    <dbReference type="NCBI Taxonomy" id="456999"/>
    <lineage>
        <taxon>Eukaryota</taxon>
        <taxon>Fungi</taxon>
        <taxon>Dikarya</taxon>
        <taxon>Basidiomycota</taxon>
        <taxon>Agaricomycotina</taxon>
        <taxon>Agaricomycetes</taxon>
        <taxon>Cantharellales</taxon>
        <taxon>Ceratobasidiaceae</taxon>
        <taxon>Rhizoctonia</taxon>
    </lineage>
</organism>
<dbReference type="EMBL" id="CAJMWX010000780">
    <property type="protein sequence ID" value="CAE6429173.1"/>
    <property type="molecule type" value="Genomic_DNA"/>
</dbReference>
<feature type="compositionally biased region" description="Basic and acidic residues" evidence="1">
    <location>
        <begin position="215"/>
        <end position="225"/>
    </location>
</feature>
<protein>
    <submittedName>
        <fullName evidence="2">Uncharacterized protein</fullName>
    </submittedName>
</protein>
<proteinExistence type="predicted"/>
<name>A0A8H2XJI0_9AGAM</name>
<accession>A0A8H2XJI0</accession>
<reference evidence="2" key="1">
    <citation type="submission" date="2021-01" db="EMBL/GenBank/DDBJ databases">
        <authorList>
            <person name="Kaushik A."/>
        </authorList>
    </citation>
    <scope>NUCLEOTIDE SEQUENCE</scope>
    <source>
        <strain evidence="2">AG4-R118</strain>
    </source>
</reference>
<evidence type="ECO:0000313" key="3">
    <source>
        <dbReference type="Proteomes" id="UP000663888"/>
    </source>
</evidence>
<evidence type="ECO:0000256" key="1">
    <source>
        <dbReference type="SAM" id="MobiDB-lite"/>
    </source>
</evidence>
<evidence type="ECO:0000313" key="2">
    <source>
        <dbReference type="EMBL" id="CAE6429173.1"/>
    </source>
</evidence>
<dbReference type="Proteomes" id="UP000663888">
    <property type="component" value="Unassembled WGS sequence"/>
</dbReference>
<comment type="caution">
    <text evidence="2">The sequence shown here is derived from an EMBL/GenBank/DDBJ whole genome shotgun (WGS) entry which is preliminary data.</text>
</comment>
<dbReference type="AlphaFoldDB" id="A0A8H2XJI0"/>
<gene>
    <name evidence="2" type="ORF">RDB_LOCUS32620</name>
</gene>
<sequence>MSLRAQPRLSFDCNAKFVVYSLLCGFGSVTERERDATQFILGLLPCFMNSNRRLAKAPMTNDAYTTAQLYLPELRVMASRHSYVHRGPLKSSKHAQALLNVVVCPLVIHLSPEDRKQLLGSIRDAEMMLSNPPDVLNELVAAWRVRHLELFTNWRSLPIAGVDEYYFGIKLPVPLELEEVLTPLPYPPIVSRTAWTRCERTPHGYMTLPLCDRRTLSQQQRDSRQTSRSIPSRSIKKSDLKPLNSSPQYFILPDLTRSSSDSSSISTDGGRFSILSSSPLLEHEIFEESTWDLVEDWVSFHKYQDGIKTFKARRENRKPVEEITEEAVMGGLAYHQCSDLVTLDNKLQS</sequence>
<feature type="region of interest" description="Disordered" evidence="1">
    <location>
        <begin position="215"/>
        <end position="242"/>
    </location>
</feature>